<keyword evidence="2" id="KW-1185">Reference proteome</keyword>
<dbReference type="OMA" id="SHEIRQI"/>
<dbReference type="eggNOG" id="ENOG502THY5">
    <property type="taxonomic scope" value="Eukaryota"/>
</dbReference>
<name>A0A066X5I0_COLSU</name>
<comment type="caution">
    <text evidence="1">The sequence shown here is derived from an EMBL/GenBank/DDBJ whole genome shotgun (WGS) entry which is preliminary data.</text>
</comment>
<dbReference type="EMBL" id="JMSE01001135">
    <property type="protein sequence ID" value="KDN64413.1"/>
    <property type="molecule type" value="Genomic_DNA"/>
</dbReference>
<dbReference type="Proteomes" id="UP000027238">
    <property type="component" value="Unassembled WGS sequence"/>
</dbReference>
<dbReference type="OrthoDB" id="4851271at2759"/>
<accession>A0A066X5I0</accession>
<evidence type="ECO:0000313" key="2">
    <source>
        <dbReference type="Proteomes" id="UP000027238"/>
    </source>
</evidence>
<dbReference type="AlphaFoldDB" id="A0A066X5I0"/>
<dbReference type="HOGENOM" id="CLU_1184930_0_0_1"/>
<evidence type="ECO:0000313" key="1">
    <source>
        <dbReference type="EMBL" id="KDN64413.1"/>
    </source>
</evidence>
<proteinExistence type="predicted"/>
<gene>
    <name evidence="1" type="ORF">CSUB01_04455</name>
</gene>
<organism evidence="1 2">
    <name type="scientific">Colletotrichum sublineola</name>
    <name type="common">Sorghum anthracnose fungus</name>
    <dbReference type="NCBI Taxonomy" id="1173701"/>
    <lineage>
        <taxon>Eukaryota</taxon>
        <taxon>Fungi</taxon>
        <taxon>Dikarya</taxon>
        <taxon>Ascomycota</taxon>
        <taxon>Pezizomycotina</taxon>
        <taxon>Sordariomycetes</taxon>
        <taxon>Hypocreomycetidae</taxon>
        <taxon>Glomerellales</taxon>
        <taxon>Glomerellaceae</taxon>
        <taxon>Colletotrichum</taxon>
        <taxon>Colletotrichum graminicola species complex</taxon>
    </lineage>
</organism>
<protein>
    <submittedName>
        <fullName evidence="1">Uncharacterized protein</fullName>
    </submittedName>
</protein>
<sequence length="205" mass="22601">MGSANSHEIRQIVDEAVVALRSGRQQQQLFCHHRPSEVISLDEDDDGVLSNEDGDYATYSTDDVGVWEPGYDSASDGPTCGGDCCSDSGWSECCYETVECCVGGGIGRGRKLTYEKCSAKAKKEKTCKECEKKKICRKSRSEEMGLQNRQLPWSPNVPRHEGETFLRWRRLVRTLAVISGGGRATAYGQAQDNAETLGRGPERRG</sequence>
<reference evidence="2" key="1">
    <citation type="journal article" date="2014" name="Genome Announc.">
        <title>Draft genome sequence of Colletotrichum sublineola, a destructive pathogen of cultivated sorghum.</title>
        <authorList>
            <person name="Baroncelli R."/>
            <person name="Sanz-Martin J.M."/>
            <person name="Rech G.E."/>
            <person name="Sukno S.A."/>
            <person name="Thon M.R."/>
        </authorList>
    </citation>
    <scope>NUCLEOTIDE SEQUENCE [LARGE SCALE GENOMIC DNA]</scope>
    <source>
        <strain evidence="2">TX430BB</strain>
    </source>
</reference>